<feature type="compositionally biased region" description="Polar residues" evidence="1">
    <location>
        <begin position="160"/>
        <end position="171"/>
    </location>
</feature>
<organism evidence="2 3">
    <name type="scientific">Wolfiporia cocos (strain MD-104)</name>
    <name type="common">Brown rot fungus</name>
    <dbReference type="NCBI Taxonomy" id="742152"/>
    <lineage>
        <taxon>Eukaryota</taxon>
        <taxon>Fungi</taxon>
        <taxon>Dikarya</taxon>
        <taxon>Basidiomycota</taxon>
        <taxon>Agaricomycotina</taxon>
        <taxon>Agaricomycetes</taxon>
        <taxon>Polyporales</taxon>
        <taxon>Phaeolaceae</taxon>
        <taxon>Wolfiporia</taxon>
    </lineage>
</organism>
<name>A0A2H3JX90_WOLCO</name>
<feature type="compositionally biased region" description="Basic residues" evidence="1">
    <location>
        <begin position="138"/>
        <end position="147"/>
    </location>
</feature>
<dbReference type="EMBL" id="KB468113">
    <property type="protein sequence ID" value="PCH40787.1"/>
    <property type="molecule type" value="Genomic_DNA"/>
</dbReference>
<protein>
    <submittedName>
        <fullName evidence="2">Uncharacterized protein</fullName>
    </submittedName>
</protein>
<evidence type="ECO:0000256" key="1">
    <source>
        <dbReference type="SAM" id="MobiDB-lite"/>
    </source>
</evidence>
<keyword evidence="3" id="KW-1185">Reference proteome</keyword>
<feature type="compositionally biased region" description="Low complexity" evidence="1">
    <location>
        <begin position="109"/>
        <end position="126"/>
    </location>
</feature>
<feature type="compositionally biased region" description="Low complexity" evidence="1">
    <location>
        <begin position="25"/>
        <end position="38"/>
    </location>
</feature>
<sequence>MPGGRNRRQRRAAPDESQVFMQNLTSSITSTSSQSVTTHIAGETDKQAASTTTNSVTVLPPAARATQSIANDKSGGPPVRSFVPKARQRVVIKTPEGVVVNAADLAAAARESLKSTSTPDATAPPAARKREKSQPGAKSKKSTRRKEPRSQASPPRLNETPPTVLSSTNPSGDDDGHLTAGDRAGVGIPRRFKENDVLLGRSLAAQHAQPPMDPSPPGGSGSRSRSSTPEEDDFGISGAGAFYALGLYKEGWPDYETFAEANPGYLERSLGRQGIRVWGEI</sequence>
<feature type="region of interest" description="Disordered" evidence="1">
    <location>
        <begin position="109"/>
        <end position="236"/>
    </location>
</feature>
<proteinExistence type="predicted"/>
<reference evidence="2 3" key="1">
    <citation type="journal article" date="2012" name="Science">
        <title>The Paleozoic origin of enzymatic lignin decomposition reconstructed from 31 fungal genomes.</title>
        <authorList>
            <person name="Floudas D."/>
            <person name="Binder M."/>
            <person name="Riley R."/>
            <person name="Barry K."/>
            <person name="Blanchette R.A."/>
            <person name="Henrissat B."/>
            <person name="Martinez A.T."/>
            <person name="Otillar R."/>
            <person name="Spatafora J.W."/>
            <person name="Yadav J.S."/>
            <person name="Aerts A."/>
            <person name="Benoit I."/>
            <person name="Boyd A."/>
            <person name="Carlson A."/>
            <person name="Copeland A."/>
            <person name="Coutinho P.M."/>
            <person name="de Vries R.P."/>
            <person name="Ferreira P."/>
            <person name="Findley K."/>
            <person name="Foster B."/>
            <person name="Gaskell J."/>
            <person name="Glotzer D."/>
            <person name="Gorecki P."/>
            <person name="Heitman J."/>
            <person name="Hesse C."/>
            <person name="Hori C."/>
            <person name="Igarashi K."/>
            <person name="Jurgens J.A."/>
            <person name="Kallen N."/>
            <person name="Kersten P."/>
            <person name="Kohler A."/>
            <person name="Kuees U."/>
            <person name="Kumar T.K.A."/>
            <person name="Kuo A."/>
            <person name="LaButti K."/>
            <person name="Larrondo L.F."/>
            <person name="Lindquist E."/>
            <person name="Ling A."/>
            <person name="Lombard V."/>
            <person name="Lucas S."/>
            <person name="Lundell T."/>
            <person name="Martin R."/>
            <person name="McLaughlin D.J."/>
            <person name="Morgenstern I."/>
            <person name="Morin E."/>
            <person name="Murat C."/>
            <person name="Nagy L.G."/>
            <person name="Nolan M."/>
            <person name="Ohm R.A."/>
            <person name="Patyshakuliyeva A."/>
            <person name="Rokas A."/>
            <person name="Ruiz-Duenas F.J."/>
            <person name="Sabat G."/>
            <person name="Salamov A."/>
            <person name="Samejima M."/>
            <person name="Schmutz J."/>
            <person name="Slot J.C."/>
            <person name="St John F."/>
            <person name="Stenlid J."/>
            <person name="Sun H."/>
            <person name="Sun S."/>
            <person name="Syed K."/>
            <person name="Tsang A."/>
            <person name="Wiebenga A."/>
            <person name="Young D."/>
            <person name="Pisabarro A."/>
            <person name="Eastwood D.C."/>
            <person name="Martin F."/>
            <person name="Cullen D."/>
            <person name="Grigoriev I.V."/>
            <person name="Hibbett D.S."/>
        </authorList>
    </citation>
    <scope>NUCLEOTIDE SEQUENCE [LARGE SCALE GENOMIC DNA]</scope>
    <source>
        <strain evidence="2 3">MD-104</strain>
    </source>
</reference>
<accession>A0A2H3JX90</accession>
<gene>
    <name evidence="2" type="ORF">WOLCODRAFT_162546</name>
</gene>
<evidence type="ECO:0000313" key="2">
    <source>
        <dbReference type="EMBL" id="PCH40787.1"/>
    </source>
</evidence>
<dbReference type="Proteomes" id="UP000218811">
    <property type="component" value="Unassembled WGS sequence"/>
</dbReference>
<dbReference type="AlphaFoldDB" id="A0A2H3JX90"/>
<evidence type="ECO:0000313" key="3">
    <source>
        <dbReference type="Proteomes" id="UP000218811"/>
    </source>
</evidence>
<feature type="region of interest" description="Disordered" evidence="1">
    <location>
        <begin position="24"/>
        <end position="55"/>
    </location>
</feature>